<gene>
    <name evidence="1" type="ORF">SAMN06269250_1928</name>
</gene>
<evidence type="ECO:0008006" key="3">
    <source>
        <dbReference type="Google" id="ProtNLM"/>
    </source>
</evidence>
<reference evidence="2" key="1">
    <citation type="submission" date="2017-09" db="EMBL/GenBank/DDBJ databases">
        <authorList>
            <person name="Varghese N."/>
            <person name="Submissions S."/>
        </authorList>
    </citation>
    <scope>NUCLEOTIDE SEQUENCE [LARGE SCALE GENOMIC DNA]</scope>
    <source>
        <strain evidence="2">DSM 29961</strain>
    </source>
</reference>
<dbReference type="RefSeq" id="WP_097125516.1">
    <property type="nucleotide sequence ID" value="NZ_OCNH01000001.1"/>
</dbReference>
<dbReference type="Proteomes" id="UP000219452">
    <property type="component" value="Unassembled WGS sequence"/>
</dbReference>
<organism evidence="1 2">
    <name type="scientific">Spirosoma fluviale</name>
    <dbReference type="NCBI Taxonomy" id="1597977"/>
    <lineage>
        <taxon>Bacteria</taxon>
        <taxon>Pseudomonadati</taxon>
        <taxon>Bacteroidota</taxon>
        <taxon>Cytophagia</taxon>
        <taxon>Cytophagales</taxon>
        <taxon>Cytophagaceae</taxon>
        <taxon>Spirosoma</taxon>
    </lineage>
</organism>
<evidence type="ECO:0000313" key="2">
    <source>
        <dbReference type="Proteomes" id="UP000219452"/>
    </source>
</evidence>
<dbReference type="OrthoDB" id="939776at2"/>
<keyword evidence="2" id="KW-1185">Reference proteome</keyword>
<accession>A0A286FF35</accession>
<sequence>MTFTSFETILYQHLTPFFERQGFVLLPDKKQYRRTTSTGFQTVMLLFGLYNDETILDVTLGCRSEQIEQIAQQFLRNQVMSHQDAITLTVSINQFSDFQFVRFRIHNGEELVDACWKIEQFFQTSGFAFLTSSCTLPVLDRLLNENPAHPCRYVYNQLHRYYKGLIAAHLTRNAQFNNLIERYRNLLGKQTQNPYEQIQFERLIAYLHHYYPN</sequence>
<protein>
    <recommendedName>
        <fullName evidence="3">DUF4304 domain-containing protein</fullName>
    </recommendedName>
</protein>
<name>A0A286FF35_9BACT</name>
<proteinExistence type="predicted"/>
<dbReference type="EMBL" id="OCNH01000001">
    <property type="protein sequence ID" value="SOD81830.1"/>
    <property type="molecule type" value="Genomic_DNA"/>
</dbReference>
<evidence type="ECO:0000313" key="1">
    <source>
        <dbReference type="EMBL" id="SOD81830.1"/>
    </source>
</evidence>
<dbReference type="AlphaFoldDB" id="A0A286FF35"/>